<evidence type="ECO:0000256" key="2">
    <source>
        <dbReference type="ARBA" id="ARBA00022448"/>
    </source>
</evidence>
<keyword evidence="4 7" id="KW-0812">Transmembrane</keyword>
<dbReference type="Gene3D" id="1.20.1250.20">
    <property type="entry name" value="MFS general substrate transporter like domains"/>
    <property type="match status" value="1"/>
</dbReference>
<dbReference type="PROSITE" id="PS50850">
    <property type="entry name" value="MFS"/>
    <property type="match status" value="1"/>
</dbReference>
<dbReference type="InterPro" id="IPR036259">
    <property type="entry name" value="MFS_trans_sf"/>
</dbReference>
<organism evidence="9 10">
    <name type="scientific">Xanthobacter agilis</name>
    <dbReference type="NCBI Taxonomy" id="47492"/>
    <lineage>
        <taxon>Bacteria</taxon>
        <taxon>Pseudomonadati</taxon>
        <taxon>Pseudomonadota</taxon>
        <taxon>Alphaproteobacteria</taxon>
        <taxon>Hyphomicrobiales</taxon>
        <taxon>Xanthobacteraceae</taxon>
        <taxon>Xanthobacter</taxon>
    </lineage>
</organism>
<evidence type="ECO:0000256" key="7">
    <source>
        <dbReference type="SAM" id="Phobius"/>
    </source>
</evidence>
<dbReference type="SUPFAM" id="SSF103473">
    <property type="entry name" value="MFS general substrate transporter"/>
    <property type="match status" value="1"/>
</dbReference>
<evidence type="ECO:0000256" key="3">
    <source>
        <dbReference type="ARBA" id="ARBA00022475"/>
    </source>
</evidence>
<feature type="transmembrane region" description="Helical" evidence="7">
    <location>
        <begin position="16"/>
        <end position="41"/>
    </location>
</feature>
<protein>
    <submittedName>
        <fullName evidence="9">MFS family permease</fullName>
    </submittedName>
</protein>
<feature type="transmembrane region" description="Helical" evidence="7">
    <location>
        <begin position="220"/>
        <end position="245"/>
    </location>
</feature>
<evidence type="ECO:0000313" key="9">
    <source>
        <dbReference type="EMBL" id="MDQ0503751.1"/>
    </source>
</evidence>
<dbReference type="Pfam" id="PF05977">
    <property type="entry name" value="MFS_3"/>
    <property type="match status" value="1"/>
</dbReference>
<evidence type="ECO:0000256" key="4">
    <source>
        <dbReference type="ARBA" id="ARBA00022692"/>
    </source>
</evidence>
<comment type="subcellular location">
    <subcellularLocation>
        <location evidence="1">Cell membrane</location>
        <topology evidence="1">Multi-pass membrane protein</topology>
    </subcellularLocation>
</comment>
<feature type="transmembrane region" description="Helical" evidence="7">
    <location>
        <begin position="80"/>
        <end position="97"/>
    </location>
</feature>
<keyword evidence="5 7" id="KW-1133">Transmembrane helix</keyword>
<name>A0ABU0L9D3_XANAG</name>
<keyword evidence="6 7" id="KW-0472">Membrane</keyword>
<dbReference type="RefSeq" id="WP_237344926.1">
    <property type="nucleotide sequence ID" value="NZ_JABWGX010000006.1"/>
</dbReference>
<gene>
    <name evidence="9" type="ORF">QOZ94_000521</name>
</gene>
<evidence type="ECO:0000256" key="6">
    <source>
        <dbReference type="ARBA" id="ARBA00023136"/>
    </source>
</evidence>
<sequence length="413" mass="42915">MTQPAEARLRDHPDFVLFWIGRVASALAFQMLGVAAGWMIYDWTGSAVALGLVGLCQFLPMLSLSLLVGHVADSFDRRRIVVICLAVATATLAMLAAGLAAGVLGLAGLYGAVTLIGATRAFEHPTLSALLPRLVPGTVLPKALAVSSSAIQTATIIGPALGGLAYVLGPIAPIAGAAACYAAATLALLAIRRRVPPERRGPLTLTTLLAGLTFIRRQKIVLGSISLDLFAVLLGGVTALLPMFARDVLQVGAEGMGLLRAAPAVGATLMSLLLLRLPLRRWVGPSMFAAVAVFGLATVVFALSQNFLLSLFALFITGAADNVSVVIRSSLVQLSTPDEMRGRVSAVNSLFIGTSNQLGEFESGMVAALIGPVGAGLVGGLGTLVVVAAWMRLFPELRRVDEMPRPTAGARPR</sequence>
<feature type="domain" description="Major facilitator superfamily (MFS) profile" evidence="8">
    <location>
        <begin position="203"/>
        <end position="413"/>
    </location>
</feature>
<reference evidence="9 10" key="1">
    <citation type="submission" date="2023-07" db="EMBL/GenBank/DDBJ databases">
        <title>Genomic Encyclopedia of Type Strains, Phase IV (KMG-IV): sequencing the most valuable type-strain genomes for metagenomic binning, comparative biology and taxonomic classification.</title>
        <authorList>
            <person name="Goeker M."/>
        </authorList>
    </citation>
    <scope>NUCLEOTIDE SEQUENCE [LARGE SCALE GENOMIC DNA]</scope>
    <source>
        <strain evidence="9 10">DSM 3770</strain>
    </source>
</reference>
<feature type="transmembrane region" description="Helical" evidence="7">
    <location>
        <begin position="47"/>
        <end position="68"/>
    </location>
</feature>
<dbReference type="CDD" id="cd06173">
    <property type="entry name" value="MFS_MefA_like"/>
    <property type="match status" value="1"/>
</dbReference>
<evidence type="ECO:0000313" key="10">
    <source>
        <dbReference type="Proteomes" id="UP001241747"/>
    </source>
</evidence>
<dbReference type="PANTHER" id="PTHR23513:SF9">
    <property type="entry name" value="ENTEROBACTIN EXPORTER ENTS"/>
    <property type="match status" value="1"/>
</dbReference>
<feature type="transmembrane region" description="Helical" evidence="7">
    <location>
        <begin position="171"/>
        <end position="191"/>
    </location>
</feature>
<feature type="transmembrane region" description="Helical" evidence="7">
    <location>
        <begin position="257"/>
        <end position="275"/>
    </location>
</feature>
<feature type="transmembrane region" description="Helical" evidence="7">
    <location>
        <begin position="365"/>
        <end position="390"/>
    </location>
</feature>
<dbReference type="InterPro" id="IPR010290">
    <property type="entry name" value="TM_effector"/>
</dbReference>
<dbReference type="InterPro" id="IPR020846">
    <property type="entry name" value="MFS_dom"/>
</dbReference>
<accession>A0ABU0L9D3</accession>
<keyword evidence="10" id="KW-1185">Reference proteome</keyword>
<dbReference type="Proteomes" id="UP001241747">
    <property type="component" value="Unassembled WGS sequence"/>
</dbReference>
<keyword evidence="3" id="KW-1003">Cell membrane</keyword>
<comment type="caution">
    <text evidence="9">The sequence shown here is derived from an EMBL/GenBank/DDBJ whole genome shotgun (WGS) entry which is preliminary data.</text>
</comment>
<evidence type="ECO:0000259" key="8">
    <source>
        <dbReference type="PROSITE" id="PS50850"/>
    </source>
</evidence>
<keyword evidence="2" id="KW-0813">Transport</keyword>
<evidence type="ECO:0000256" key="5">
    <source>
        <dbReference type="ARBA" id="ARBA00022989"/>
    </source>
</evidence>
<dbReference type="EMBL" id="JAUSVY010000001">
    <property type="protein sequence ID" value="MDQ0503751.1"/>
    <property type="molecule type" value="Genomic_DNA"/>
</dbReference>
<dbReference type="PANTHER" id="PTHR23513">
    <property type="entry name" value="INTEGRAL MEMBRANE EFFLUX PROTEIN-RELATED"/>
    <property type="match status" value="1"/>
</dbReference>
<evidence type="ECO:0000256" key="1">
    <source>
        <dbReference type="ARBA" id="ARBA00004651"/>
    </source>
</evidence>
<feature type="transmembrane region" description="Helical" evidence="7">
    <location>
        <begin position="287"/>
        <end position="316"/>
    </location>
</feature>
<proteinExistence type="predicted"/>